<feature type="compositionally biased region" description="Basic and acidic residues" evidence="9">
    <location>
        <begin position="432"/>
        <end position="447"/>
    </location>
</feature>
<dbReference type="InterPro" id="IPR012337">
    <property type="entry name" value="RNaseH-like_sf"/>
</dbReference>
<dbReference type="AlphaFoldDB" id="A0A8C1WDE5"/>
<dbReference type="GO" id="GO:0003723">
    <property type="term" value="F:RNA binding"/>
    <property type="evidence" value="ECO:0007669"/>
    <property type="project" value="UniProtKB-UniRule"/>
</dbReference>
<feature type="compositionally biased region" description="Polar residues" evidence="9">
    <location>
        <begin position="386"/>
        <end position="431"/>
    </location>
</feature>
<evidence type="ECO:0000256" key="4">
    <source>
        <dbReference type="ARBA" id="ARBA00053258"/>
    </source>
</evidence>
<dbReference type="PROSITE" id="PS51165">
    <property type="entry name" value="THUMP"/>
    <property type="match status" value="1"/>
</dbReference>
<dbReference type="Pfam" id="PF00929">
    <property type="entry name" value="RNase_T"/>
    <property type="match status" value="1"/>
</dbReference>
<keyword evidence="3" id="KW-0269">Exonuclease</keyword>
<dbReference type="SUPFAM" id="SSF53098">
    <property type="entry name" value="Ribonuclease H-like"/>
    <property type="match status" value="1"/>
</dbReference>
<evidence type="ECO:0000256" key="6">
    <source>
        <dbReference type="ARBA" id="ARBA00065332"/>
    </source>
</evidence>
<dbReference type="Gene3D" id="3.30.2300.10">
    <property type="entry name" value="THUMP superfamily"/>
    <property type="match status" value="1"/>
</dbReference>
<dbReference type="InterPro" id="IPR047201">
    <property type="entry name" value="ERI-1_3'hExo-like"/>
</dbReference>
<evidence type="ECO:0000256" key="9">
    <source>
        <dbReference type="SAM" id="MobiDB-lite"/>
    </source>
</evidence>
<evidence type="ECO:0000256" key="1">
    <source>
        <dbReference type="ARBA" id="ARBA00022722"/>
    </source>
</evidence>
<dbReference type="PANTHER" id="PTHR23044">
    <property type="entry name" value="3'-5' EXONUCLEASE ERI1-RELATED"/>
    <property type="match status" value="1"/>
</dbReference>
<dbReference type="SUPFAM" id="SSF143437">
    <property type="entry name" value="THUMP domain-like"/>
    <property type="match status" value="1"/>
</dbReference>
<evidence type="ECO:0000256" key="2">
    <source>
        <dbReference type="ARBA" id="ARBA00022801"/>
    </source>
</evidence>
<dbReference type="SMART" id="SM00981">
    <property type="entry name" value="THUMP"/>
    <property type="match status" value="1"/>
</dbReference>
<evidence type="ECO:0000256" key="3">
    <source>
        <dbReference type="ARBA" id="ARBA00022839"/>
    </source>
</evidence>
<dbReference type="Ensembl" id="ENSCCRT00015066016.1">
    <property type="protein sequence ID" value="ENSCCRP00015063909.1"/>
    <property type="gene ID" value="ENSCCRG00015026086.1"/>
</dbReference>
<evidence type="ECO:0000259" key="10">
    <source>
        <dbReference type="PROSITE" id="PS51165"/>
    </source>
</evidence>
<name>A0A8C1WDE5_CYPCA</name>
<dbReference type="GO" id="GO:0006400">
    <property type="term" value="P:tRNA modification"/>
    <property type="evidence" value="ECO:0007669"/>
    <property type="project" value="InterPro"/>
</dbReference>
<evidence type="ECO:0000256" key="8">
    <source>
        <dbReference type="PROSITE-ProRule" id="PRU00529"/>
    </source>
</evidence>
<evidence type="ECO:0000313" key="12">
    <source>
        <dbReference type="Proteomes" id="UP000694700"/>
    </source>
</evidence>
<keyword evidence="1" id="KW-0540">Nuclease</keyword>
<dbReference type="Gene3D" id="3.30.420.10">
    <property type="entry name" value="Ribonuclease H-like superfamily/Ribonuclease H"/>
    <property type="match status" value="1"/>
</dbReference>
<dbReference type="PANTHER" id="PTHR23044:SF61">
    <property type="entry name" value="3'-5' EXORIBONUCLEASE 1-RELATED"/>
    <property type="match status" value="1"/>
</dbReference>
<dbReference type="GO" id="GO:0000175">
    <property type="term" value="F:3'-5'-RNA exonuclease activity"/>
    <property type="evidence" value="ECO:0007669"/>
    <property type="project" value="InterPro"/>
</dbReference>
<comment type="function">
    <text evidence="4">Functions as a tRNA-binding adapter to mediate NAT10-dependent tRNA acetylation modifying cytidine to N4-acetylcytidine (ac4C).</text>
</comment>
<organism evidence="11 12">
    <name type="scientific">Cyprinus carpio</name>
    <name type="common">Common carp</name>
    <dbReference type="NCBI Taxonomy" id="7962"/>
    <lineage>
        <taxon>Eukaryota</taxon>
        <taxon>Metazoa</taxon>
        <taxon>Chordata</taxon>
        <taxon>Craniata</taxon>
        <taxon>Vertebrata</taxon>
        <taxon>Euteleostomi</taxon>
        <taxon>Actinopterygii</taxon>
        <taxon>Neopterygii</taxon>
        <taxon>Teleostei</taxon>
        <taxon>Ostariophysi</taxon>
        <taxon>Cypriniformes</taxon>
        <taxon>Cyprinidae</taxon>
        <taxon>Cyprininae</taxon>
        <taxon>Cyprinus</taxon>
    </lineage>
</organism>
<dbReference type="InterPro" id="IPR036397">
    <property type="entry name" value="RNaseH_sf"/>
</dbReference>
<comment type="similarity">
    <text evidence="5">Belongs to the THUMPD1 family.</text>
</comment>
<dbReference type="Pfam" id="PF02926">
    <property type="entry name" value="THUMP"/>
    <property type="match status" value="1"/>
</dbReference>
<keyword evidence="2" id="KW-0378">Hydrolase</keyword>
<evidence type="ECO:0000256" key="7">
    <source>
        <dbReference type="ARBA" id="ARBA00074795"/>
    </source>
</evidence>
<dbReference type="InterPro" id="IPR051274">
    <property type="entry name" value="3-5_Exoribonuclease"/>
</dbReference>
<feature type="domain" description="THUMP" evidence="10">
    <location>
        <begin position="262"/>
        <end position="369"/>
    </location>
</feature>
<comment type="subunit">
    <text evidence="6">Interacts with NAT10. Binds tRNA.</text>
</comment>
<reference evidence="11" key="1">
    <citation type="submission" date="2025-08" db="UniProtKB">
        <authorList>
            <consortium name="Ensembl"/>
        </authorList>
    </citation>
    <scope>IDENTIFICATION</scope>
</reference>
<evidence type="ECO:0000256" key="5">
    <source>
        <dbReference type="ARBA" id="ARBA00060731"/>
    </source>
</evidence>
<keyword evidence="8" id="KW-0694">RNA-binding</keyword>
<feature type="region of interest" description="Disordered" evidence="9">
    <location>
        <begin position="384"/>
        <end position="460"/>
    </location>
</feature>
<dbReference type="Proteomes" id="UP000694700">
    <property type="component" value="Unplaced"/>
</dbReference>
<accession>A0A8C1WDE5</accession>
<dbReference type="InterPro" id="IPR040183">
    <property type="entry name" value="THUMPD1-like"/>
</dbReference>
<dbReference type="InterPro" id="IPR013520">
    <property type="entry name" value="Ribonucl_H"/>
</dbReference>
<protein>
    <recommendedName>
        <fullName evidence="7">THUMP domain-containing protein 1</fullName>
    </recommendedName>
</protein>
<dbReference type="CDD" id="cd06133">
    <property type="entry name" value="ERI-1_3'hExo_like"/>
    <property type="match status" value="1"/>
</dbReference>
<sequence length="460" mass="51193">MCVSPSSVEFPAVLLNVSNGEVESEFHSYVQPQEHPVLSAFCTELTGITQDQVDSAPPLHICLSRFTRWLHSLQQERGVVFETDSTGPAPSRHPCAFVTWSDWDLGVCLLYECKRKQLSVPEALKSWIDLRATYRLFYNRKPKGLRGALLDLGIQFTGREHSGLVDARNTALLAWRMMSDGCLLTLTKSLRGPADTQDSLSEEEEDDEDAEAALKKEVSQIQMSMKTHQQRFTAVDSGANNVVFIRTHGVDPEQLVHHILSDLHQTKKRKSRVILRMLPVSGTCRAFPEDMEKFLSVFLERWFRAPQRATYQICFKARNSSHNKREEVIKAVAGLVGKLNPLNKVDLTNPELSIIIEIIKTVCCVSVLKDYTLFRKYNLQEVAKEPTNQSTGPQEAANQSTGLQEAANQSTGPQEATNQSTGPQEAANQTQEHGDGEKADGSAESHDVSAGNGTKEAELE</sequence>
<dbReference type="InterPro" id="IPR004114">
    <property type="entry name" value="THUMP_dom"/>
</dbReference>
<dbReference type="FunFam" id="3.30.2300.10:FF:000001">
    <property type="entry name" value="THUMP domain-containing protein 1"/>
    <property type="match status" value="1"/>
</dbReference>
<dbReference type="CDD" id="cd11717">
    <property type="entry name" value="THUMP_THUMPD1_like"/>
    <property type="match status" value="1"/>
</dbReference>
<dbReference type="SMART" id="SM00479">
    <property type="entry name" value="EXOIII"/>
    <property type="match status" value="1"/>
</dbReference>
<proteinExistence type="inferred from homology"/>
<evidence type="ECO:0000313" key="11">
    <source>
        <dbReference type="Ensembl" id="ENSCCRP00015063909.1"/>
    </source>
</evidence>